<dbReference type="FunFam" id="1.10.10.10:FF:000091">
    <property type="entry name" value="Cullin 3"/>
    <property type="match status" value="1"/>
</dbReference>
<keyword evidence="7" id="KW-0498">Mitosis</keyword>
<dbReference type="Gene3D" id="1.20.1310.10">
    <property type="entry name" value="Cullin Repeats"/>
    <property type="match status" value="4"/>
</dbReference>
<feature type="region of interest" description="Disordered" evidence="14">
    <location>
        <begin position="1"/>
        <end position="162"/>
    </location>
</feature>
<dbReference type="Pfam" id="PF26557">
    <property type="entry name" value="Cullin_AB"/>
    <property type="match status" value="1"/>
</dbReference>
<evidence type="ECO:0000256" key="12">
    <source>
        <dbReference type="PROSITE-ProRule" id="PRU00330"/>
    </source>
</evidence>
<dbReference type="SUPFAM" id="SSF74788">
    <property type="entry name" value="Cullin repeat-like"/>
    <property type="match status" value="1"/>
</dbReference>
<feature type="compositionally biased region" description="Polar residues" evidence="14">
    <location>
        <begin position="214"/>
        <end position="225"/>
    </location>
</feature>
<dbReference type="Pfam" id="PF10557">
    <property type="entry name" value="Cullin_Nedd8"/>
    <property type="match status" value="1"/>
</dbReference>
<name>A0A1B0APW0_9MUSC</name>
<evidence type="ECO:0000256" key="9">
    <source>
        <dbReference type="ARBA" id="ARBA00022892"/>
    </source>
</evidence>
<dbReference type="InterPro" id="IPR036388">
    <property type="entry name" value="WH-like_DNA-bd_sf"/>
</dbReference>
<protein>
    <recommendedName>
        <fullName evidence="15">Cullin family profile domain-containing protein</fullName>
    </recommendedName>
</protein>
<reference evidence="17" key="1">
    <citation type="submission" date="2015-01" db="EMBL/GenBank/DDBJ databases">
        <authorList>
            <person name="Aksoy S."/>
            <person name="Warren W."/>
            <person name="Wilson R.K."/>
        </authorList>
    </citation>
    <scope>NUCLEOTIDE SEQUENCE [LARGE SCALE GENOMIC DNA]</scope>
    <source>
        <strain evidence="17">IAEA</strain>
    </source>
</reference>
<keyword evidence="10" id="KW-0539">Nucleus</keyword>
<dbReference type="GO" id="GO:0000209">
    <property type="term" value="P:protein polyubiquitination"/>
    <property type="evidence" value="ECO:0007669"/>
    <property type="project" value="UniProtKB-ARBA"/>
</dbReference>
<comment type="subcellular location">
    <subcellularLocation>
        <location evidence="1">Nucleus</location>
    </subcellularLocation>
</comment>
<dbReference type="InterPro" id="IPR016159">
    <property type="entry name" value="Cullin_repeat-like_dom_sf"/>
</dbReference>
<keyword evidence="11" id="KW-0131">Cell cycle</keyword>
<dbReference type="FunFam" id="1.20.1310.10:FF:000002">
    <property type="entry name" value="cullin-3 isoform X1"/>
    <property type="match status" value="1"/>
</dbReference>
<dbReference type="InterPro" id="IPR036390">
    <property type="entry name" value="WH_DNA-bd_sf"/>
</dbReference>
<feature type="domain" description="Cullin family profile" evidence="15">
    <location>
        <begin position="636"/>
        <end position="905"/>
    </location>
</feature>
<organism evidence="16 17">
    <name type="scientific">Glossina palpalis gambiensis</name>
    <dbReference type="NCBI Taxonomy" id="67801"/>
    <lineage>
        <taxon>Eukaryota</taxon>
        <taxon>Metazoa</taxon>
        <taxon>Ecdysozoa</taxon>
        <taxon>Arthropoda</taxon>
        <taxon>Hexapoda</taxon>
        <taxon>Insecta</taxon>
        <taxon>Pterygota</taxon>
        <taxon>Neoptera</taxon>
        <taxon>Endopterygota</taxon>
        <taxon>Diptera</taxon>
        <taxon>Brachycera</taxon>
        <taxon>Muscomorpha</taxon>
        <taxon>Hippoboscoidea</taxon>
        <taxon>Glossinidae</taxon>
        <taxon>Glossina</taxon>
    </lineage>
</organism>
<dbReference type="FunFam" id="1.20.1310.10:FF:000001">
    <property type="entry name" value="Cullin 3"/>
    <property type="match status" value="1"/>
</dbReference>
<keyword evidence="9" id="KW-0931">ER-Golgi transport</keyword>
<dbReference type="SMART" id="SM00884">
    <property type="entry name" value="Cullin_Nedd8"/>
    <property type="match status" value="1"/>
</dbReference>
<feature type="compositionally biased region" description="Polar residues" evidence="14">
    <location>
        <begin position="107"/>
        <end position="116"/>
    </location>
</feature>
<evidence type="ECO:0000256" key="6">
    <source>
        <dbReference type="ARBA" id="ARBA00022618"/>
    </source>
</evidence>
<dbReference type="GO" id="GO:0080090">
    <property type="term" value="P:regulation of primary metabolic process"/>
    <property type="evidence" value="ECO:0007669"/>
    <property type="project" value="UniProtKB-ARBA"/>
</dbReference>
<dbReference type="GO" id="GO:0005737">
    <property type="term" value="C:cytoplasm"/>
    <property type="evidence" value="ECO:0007669"/>
    <property type="project" value="UniProtKB-ARBA"/>
</dbReference>
<proteinExistence type="inferred from homology"/>
<sequence>MNIRSTAPKKEGKMRIRAFPKTTSFRGEQEEQPQDIRATIRPRQFNHDRHHPLQQQATTGSVPVTRPSSSLPNAPSTQRPTCAGGSRNQISNKSNINRNNSDLLNNQKLSACNVSNHSDKTSRNRRNLIRPHPDREDHNNPLPQRGSPMPRESRSGVQDRPKNLCFTTAGEGISSGSNAFINSDYNSNISNTGVNGASFSRYRKFFVRNRSTSEQVEHISASTSRQSEEHRRSHQLHRGTSCSSGSNAKQAKLAEIQRKFPLWLPEYKTNAFKASMDEKYVETIWASLKNAIQEIQKKNNSGLSFEQLYRNAYNMVLHKHGHRLYFGLRDVVKEHLEEKVRKDVLESLHNNFLPKLNQAWTDHQTSMVMIRDILMYMDRVYVQNRDVENVYNLGLILFRDEIVRYSDIQKALRDTLLGMVIDERSGEAINHLAIKNACQMLMALGINSRSVYEDDFEKPFLAQSASFYKFESQKFLAENNASVYLKKVEARIQEESARAALYLDKDTEPRIVRVVEDELIKKHMRTIVEMENSGVVYMIKNSKTEDLACTYKLFSRLKEEGLKVIADTMSAYLREQGRILVKEEENGNTNPITFVQNLLDLKDRFDQFLHHSFNNDRLFKNVISSDFEHFLNLNNKSPEYLSLFIDDKLKKGGKGMTEQEIETILDKTMVLFRFLLEKDVFERYYKTHLAKRLLLNKSVSDDFEKNMISKLKASLLAQISDITECGCQFTSKLEGMFKDMSVSNTINEEFKTYVNNHKLSLSGVELTVRILTTGFWPTQTSTPNCNIPSAPREAFEIFKKFYLDKHSGRQLTLQPQMGSACINAVFYGRKVENDKDKDGPSSSLSSSTNGCIIPTTTRKHILTVSTYQMCVLMLFNNREIMTYEEIQQETDIPERELHRALQSLSMGKPSQRLLVRNSKTKTKDIEATDEFLVNDAFVSKFHRVKIQTVAAKGDSEPERKETRGKVDEDRKHEIEAAIVRIMKARKRMPHNLLVSDVTSQLKSRFLPSPVLIKKRIEGLIEREYLARTPEDRKVYVYLA</sequence>
<evidence type="ECO:0000256" key="14">
    <source>
        <dbReference type="SAM" id="MobiDB-lite"/>
    </source>
</evidence>
<evidence type="ECO:0000256" key="11">
    <source>
        <dbReference type="ARBA" id="ARBA00023306"/>
    </source>
</evidence>
<reference evidence="16" key="2">
    <citation type="submission" date="2020-05" db="UniProtKB">
        <authorList>
            <consortium name="EnsemblMetazoa"/>
        </authorList>
    </citation>
    <scope>IDENTIFICATION</scope>
    <source>
        <strain evidence="16">IAEA</strain>
    </source>
</reference>
<feature type="region of interest" description="Disordered" evidence="14">
    <location>
        <begin position="214"/>
        <end position="248"/>
    </location>
</feature>
<accession>A0A1B0APW0</accession>
<dbReference type="PANTHER" id="PTHR11932">
    <property type="entry name" value="CULLIN"/>
    <property type="match status" value="1"/>
</dbReference>
<dbReference type="InterPro" id="IPR016158">
    <property type="entry name" value="Cullin_homology"/>
</dbReference>
<dbReference type="VEuPathDB" id="VectorBase:GPPI004262"/>
<dbReference type="Gene3D" id="3.30.230.130">
    <property type="entry name" value="Cullin, Chain C, Domain 2"/>
    <property type="match status" value="1"/>
</dbReference>
<dbReference type="GO" id="GO:0043161">
    <property type="term" value="P:proteasome-mediated ubiquitin-dependent protein catabolic process"/>
    <property type="evidence" value="ECO:0007669"/>
    <property type="project" value="UniProtKB-ARBA"/>
</dbReference>
<evidence type="ECO:0000256" key="4">
    <source>
        <dbReference type="ARBA" id="ARBA00022448"/>
    </source>
</evidence>
<feature type="compositionally biased region" description="Low complexity" evidence="14">
    <location>
        <begin position="86"/>
        <end position="106"/>
    </location>
</feature>
<dbReference type="GO" id="GO:0016192">
    <property type="term" value="P:vesicle-mediated transport"/>
    <property type="evidence" value="ECO:0007669"/>
    <property type="project" value="UniProtKB-KW"/>
</dbReference>
<evidence type="ECO:0000313" key="17">
    <source>
        <dbReference type="Proteomes" id="UP000092460"/>
    </source>
</evidence>
<dbReference type="GO" id="GO:0000278">
    <property type="term" value="P:mitotic cell cycle"/>
    <property type="evidence" value="ECO:0007669"/>
    <property type="project" value="UniProtKB-ARBA"/>
</dbReference>
<dbReference type="FunFam" id="1.20.1310.10:FF:000006">
    <property type="entry name" value="Cullin 3"/>
    <property type="match status" value="1"/>
</dbReference>
<evidence type="ECO:0000256" key="1">
    <source>
        <dbReference type="ARBA" id="ARBA00004123"/>
    </source>
</evidence>
<dbReference type="SUPFAM" id="SSF75632">
    <property type="entry name" value="Cullin homology domain"/>
    <property type="match status" value="1"/>
</dbReference>
<evidence type="ECO:0000256" key="8">
    <source>
        <dbReference type="ARBA" id="ARBA00022843"/>
    </source>
</evidence>
<comment type="similarity">
    <text evidence="3 12 13">Belongs to the cullin family.</text>
</comment>
<keyword evidence="8" id="KW-0832">Ubl conjugation</keyword>
<evidence type="ECO:0000256" key="2">
    <source>
        <dbReference type="ARBA" id="ARBA00004906"/>
    </source>
</evidence>
<dbReference type="Pfam" id="PF00888">
    <property type="entry name" value="Cullin"/>
    <property type="match status" value="1"/>
</dbReference>
<evidence type="ECO:0000313" key="16">
    <source>
        <dbReference type="EnsemblMetazoa" id="GPPI004262-PA"/>
    </source>
</evidence>
<keyword evidence="4" id="KW-0813">Transport</keyword>
<dbReference type="InterPro" id="IPR019559">
    <property type="entry name" value="Cullin_neddylation_domain"/>
</dbReference>
<dbReference type="InterPro" id="IPR036317">
    <property type="entry name" value="Cullin_homology_sf"/>
</dbReference>
<feature type="compositionally biased region" description="Polar residues" evidence="14">
    <location>
        <begin position="53"/>
        <end position="80"/>
    </location>
</feature>
<dbReference type="Gene3D" id="1.10.10.10">
    <property type="entry name" value="Winged helix-like DNA-binding domain superfamily/Winged helix DNA-binding domain"/>
    <property type="match status" value="1"/>
</dbReference>
<feature type="compositionally biased region" description="Basic and acidic residues" evidence="14">
    <location>
        <begin position="151"/>
        <end position="162"/>
    </location>
</feature>
<dbReference type="InterPro" id="IPR016157">
    <property type="entry name" value="Cullin_CS"/>
</dbReference>
<dbReference type="GO" id="GO:0007165">
    <property type="term" value="P:signal transduction"/>
    <property type="evidence" value="ECO:0007669"/>
    <property type="project" value="UniProtKB-ARBA"/>
</dbReference>
<dbReference type="FunFam" id="3.30.230.130:FF:000002">
    <property type="entry name" value="cullin-3 isoform X1"/>
    <property type="match status" value="1"/>
</dbReference>
<dbReference type="GO" id="GO:0005634">
    <property type="term" value="C:nucleus"/>
    <property type="evidence" value="ECO:0007669"/>
    <property type="project" value="UniProtKB-SubCell"/>
</dbReference>
<dbReference type="GO" id="GO:0031461">
    <property type="term" value="C:cullin-RING ubiquitin ligase complex"/>
    <property type="evidence" value="ECO:0007669"/>
    <property type="project" value="InterPro"/>
</dbReference>
<keyword evidence="6" id="KW-0132">Cell division</keyword>
<dbReference type="PROSITE" id="PS01256">
    <property type="entry name" value="CULLIN_1"/>
    <property type="match status" value="1"/>
</dbReference>
<dbReference type="SUPFAM" id="SSF46785">
    <property type="entry name" value="Winged helix' DNA-binding domain"/>
    <property type="match status" value="1"/>
</dbReference>
<evidence type="ECO:0000256" key="5">
    <source>
        <dbReference type="ARBA" id="ARBA00022499"/>
    </source>
</evidence>
<keyword evidence="17" id="KW-1185">Reference proteome</keyword>
<dbReference type="Proteomes" id="UP000092460">
    <property type="component" value="Unassembled WGS sequence"/>
</dbReference>
<dbReference type="EMBL" id="JXJN01001594">
    <property type="status" value="NOT_ANNOTATED_CDS"/>
    <property type="molecule type" value="Genomic_DNA"/>
</dbReference>
<dbReference type="EnsemblMetazoa" id="GPPI004262-RA">
    <property type="protein sequence ID" value="GPPI004262-PA"/>
    <property type="gene ID" value="GPPI004262"/>
</dbReference>
<evidence type="ECO:0000256" key="10">
    <source>
        <dbReference type="ARBA" id="ARBA00023242"/>
    </source>
</evidence>
<evidence type="ECO:0000259" key="15">
    <source>
        <dbReference type="PROSITE" id="PS50069"/>
    </source>
</evidence>
<evidence type="ECO:0000256" key="3">
    <source>
        <dbReference type="ARBA" id="ARBA00006019"/>
    </source>
</evidence>
<dbReference type="GO" id="GO:0010468">
    <property type="term" value="P:regulation of gene expression"/>
    <property type="evidence" value="ECO:0007669"/>
    <property type="project" value="UniProtKB-ARBA"/>
</dbReference>
<comment type="pathway">
    <text evidence="2">Protein modification; protein ubiquitination.</text>
</comment>
<evidence type="ECO:0000256" key="13">
    <source>
        <dbReference type="RuleBase" id="RU003829"/>
    </source>
</evidence>
<dbReference type="GO" id="GO:0006950">
    <property type="term" value="P:response to stress"/>
    <property type="evidence" value="ECO:0007669"/>
    <property type="project" value="UniProtKB-ARBA"/>
</dbReference>
<dbReference type="GO" id="GO:0031625">
    <property type="term" value="F:ubiquitin protein ligase binding"/>
    <property type="evidence" value="ECO:0007669"/>
    <property type="project" value="InterPro"/>
</dbReference>
<dbReference type="FunFam" id="1.20.1310.10:FF:000005">
    <property type="entry name" value="Cullin 3"/>
    <property type="match status" value="1"/>
</dbReference>
<dbReference type="STRING" id="67801.A0A1B0APW0"/>
<dbReference type="InterPro" id="IPR045093">
    <property type="entry name" value="Cullin"/>
</dbReference>
<evidence type="ECO:0000256" key="7">
    <source>
        <dbReference type="ARBA" id="ARBA00022776"/>
    </source>
</evidence>
<keyword evidence="5" id="KW-1017">Isopeptide bond</keyword>
<dbReference type="InterPro" id="IPR001373">
    <property type="entry name" value="Cullin_N"/>
</dbReference>
<dbReference type="GO" id="GO:0006915">
    <property type="term" value="P:apoptotic process"/>
    <property type="evidence" value="ECO:0007669"/>
    <property type="project" value="UniProtKB-ARBA"/>
</dbReference>
<feature type="compositionally biased region" description="Polar residues" evidence="14">
    <location>
        <begin position="238"/>
        <end position="248"/>
    </location>
</feature>
<dbReference type="PROSITE" id="PS50069">
    <property type="entry name" value="CULLIN_2"/>
    <property type="match status" value="1"/>
</dbReference>
<dbReference type="GO" id="GO:0051301">
    <property type="term" value="P:cell division"/>
    <property type="evidence" value="ECO:0007669"/>
    <property type="project" value="UniProtKB-KW"/>
</dbReference>
<dbReference type="SMART" id="SM00182">
    <property type="entry name" value="CULLIN"/>
    <property type="match status" value="1"/>
</dbReference>
<dbReference type="AlphaFoldDB" id="A0A1B0APW0"/>
<dbReference type="InterPro" id="IPR059120">
    <property type="entry name" value="Cullin-like_AB"/>
</dbReference>